<dbReference type="PANTHER" id="PTHR43531:SF14">
    <property type="entry name" value="METHYL-ACCEPTING CHEMOTAXIS PROTEIN I-RELATED"/>
    <property type="match status" value="1"/>
</dbReference>
<evidence type="ECO:0000256" key="1">
    <source>
        <dbReference type="ARBA" id="ARBA00004370"/>
    </source>
</evidence>
<comment type="caution">
    <text evidence="9">The sequence shown here is derived from an EMBL/GenBank/DDBJ whole genome shotgun (WGS) entry which is preliminary data.</text>
</comment>
<dbReference type="GO" id="GO:0005886">
    <property type="term" value="C:plasma membrane"/>
    <property type="evidence" value="ECO:0007669"/>
    <property type="project" value="TreeGrafter"/>
</dbReference>
<proteinExistence type="inferred from homology"/>
<evidence type="ECO:0000256" key="4">
    <source>
        <dbReference type="PROSITE-ProRule" id="PRU00284"/>
    </source>
</evidence>
<dbReference type="Pfam" id="PF00672">
    <property type="entry name" value="HAMP"/>
    <property type="match status" value="1"/>
</dbReference>
<feature type="coiled-coil region" evidence="5">
    <location>
        <begin position="470"/>
        <end position="508"/>
    </location>
</feature>
<evidence type="ECO:0000259" key="7">
    <source>
        <dbReference type="PROSITE" id="PS50111"/>
    </source>
</evidence>
<evidence type="ECO:0000256" key="3">
    <source>
        <dbReference type="ARBA" id="ARBA00029447"/>
    </source>
</evidence>
<dbReference type="Pfam" id="PF12729">
    <property type="entry name" value="4HB_MCP_1"/>
    <property type="match status" value="1"/>
</dbReference>
<dbReference type="PRINTS" id="PR00260">
    <property type="entry name" value="CHEMTRNSDUCR"/>
</dbReference>
<evidence type="ECO:0000256" key="6">
    <source>
        <dbReference type="SAM" id="Phobius"/>
    </source>
</evidence>
<evidence type="ECO:0000256" key="5">
    <source>
        <dbReference type="SAM" id="Coils"/>
    </source>
</evidence>
<dbReference type="EMBL" id="QRGA01000001">
    <property type="protein sequence ID" value="RDV00911.1"/>
    <property type="molecule type" value="Genomic_DNA"/>
</dbReference>
<comment type="subcellular location">
    <subcellularLocation>
        <location evidence="1">Membrane</location>
    </subcellularLocation>
</comment>
<keyword evidence="6" id="KW-1133">Transmembrane helix</keyword>
<dbReference type="Proteomes" id="UP000256838">
    <property type="component" value="Unassembled WGS sequence"/>
</dbReference>
<dbReference type="PROSITE" id="PS50111">
    <property type="entry name" value="CHEMOTAXIS_TRANSDUC_2"/>
    <property type="match status" value="1"/>
</dbReference>
<keyword evidence="2" id="KW-0488">Methylation</keyword>
<comment type="similarity">
    <text evidence="3">Belongs to the methyl-accepting chemotaxis (MCP) protein family.</text>
</comment>
<sequence>MKRFVQSVRFKIFVAFGVFVMLMAAVEIFGAVGLSRVNANMRGSYTGSTVPIADLSDIRAALLDIRLQLHLIEVYRDAGRTKTGLERIHTDQTSIDRAWKRYVQQGARSEKEHALVDQIKKVMPQFNTLTAQLVGELGSGSYFSAVPDIDSHEEIAQSFGKLIEDAVSLHNVQAREFADDSDATYRHVLSTSLALASLSIVAGTALAFYLSGAVVRPLKGAVWVANRIAGGTLGNPFDEKRSQDEFGQLLLALQTMDRQLGETVGGIKASSESVNVAAREIASGNADLSMRTEEQAASLGETASSMTQLTETVRQNAENARQANMLATRASEVADAGNGAMQEMVKTIEAISGSSTRISEITAVIESIAFQTNILALNAAVEAARAGEQGRGFAVVASEVRGLAQRSADAAKEIKALLGSSVETIRFGAKQAAEVGSTIGEVVVAIKRVSDIVGEIASASEEQSRGIDQVQQAVLKMDEVTQQNAALVEQAAAAAESLEEQAVTLERAVSVFKVLDEGARAG</sequence>
<dbReference type="SMART" id="SM00283">
    <property type="entry name" value="MA"/>
    <property type="match status" value="1"/>
</dbReference>
<feature type="domain" description="Methyl-accepting transducer" evidence="7">
    <location>
        <begin position="270"/>
        <end position="499"/>
    </location>
</feature>
<dbReference type="InterPro" id="IPR024478">
    <property type="entry name" value="HlyB_4HB_MCP"/>
</dbReference>
<keyword evidence="6" id="KW-0812">Transmembrane</keyword>
<dbReference type="InterPro" id="IPR051310">
    <property type="entry name" value="MCP_chemotaxis"/>
</dbReference>
<dbReference type="PANTHER" id="PTHR43531">
    <property type="entry name" value="PROTEIN ICFG"/>
    <property type="match status" value="1"/>
</dbReference>
<keyword evidence="10" id="KW-1185">Reference proteome</keyword>
<dbReference type="InterPro" id="IPR004089">
    <property type="entry name" value="MCPsignal_dom"/>
</dbReference>
<dbReference type="CDD" id="cd11386">
    <property type="entry name" value="MCP_signal"/>
    <property type="match status" value="1"/>
</dbReference>
<dbReference type="SUPFAM" id="SSF58104">
    <property type="entry name" value="Methyl-accepting chemotaxis protein (MCP) signaling domain"/>
    <property type="match status" value="1"/>
</dbReference>
<keyword evidence="6" id="KW-0472">Membrane</keyword>
<dbReference type="PROSITE" id="PS50885">
    <property type="entry name" value="HAMP"/>
    <property type="match status" value="1"/>
</dbReference>
<feature type="domain" description="HAMP" evidence="8">
    <location>
        <begin position="212"/>
        <end position="265"/>
    </location>
</feature>
<dbReference type="GO" id="GO:0007165">
    <property type="term" value="P:signal transduction"/>
    <property type="evidence" value="ECO:0007669"/>
    <property type="project" value="UniProtKB-KW"/>
</dbReference>
<feature type="transmembrane region" description="Helical" evidence="6">
    <location>
        <begin position="12"/>
        <end position="34"/>
    </location>
</feature>
<accession>A0A3D8K6T2</accession>
<gene>
    <name evidence="9" type="ORF">DWV00_00290</name>
</gene>
<evidence type="ECO:0000256" key="2">
    <source>
        <dbReference type="ARBA" id="ARBA00022481"/>
    </source>
</evidence>
<dbReference type="SMART" id="SM00304">
    <property type="entry name" value="HAMP"/>
    <property type="match status" value="1"/>
</dbReference>
<dbReference type="Pfam" id="PF00015">
    <property type="entry name" value="MCPsignal"/>
    <property type="match status" value="1"/>
</dbReference>
<evidence type="ECO:0000259" key="8">
    <source>
        <dbReference type="PROSITE" id="PS50885"/>
    </source>
</evidence>
<name>A0A3D8K6T2_9BURK</name>
<dbReference type="InterPro" id="IPR003660">
    <property type="entry name" value="HAMP_dom"/>
</dbReference>
<dbReference type="GO" id="GO:0006935">
    <property type="term" value="P:chemotaxis"/>
    <property type="evidence" value="ECO:0007669"/>
    <property type="project" value="InterPro"/>
</dbReference>
<evidence type="ECO:0000313" key="10">
    <source>
        <dbReference type="Proteomes" id="UP000256838"/>
    </source>
</evidence>
<organism evidence="9 10">
    <name type="scientific">Trinickia dinghuensis</name>
    <dbReference type="NCBI Taxonomy" id="2291023"/>
    <lineage>
        <taxon>Bacteria</taxon>
        <taxon>Pseudomonadati</taxon>
        <taxon>Pseudomonadota</taxon>
        <taxon>Betaproteobacteria</taxon>
        <taxon>Burkholderiales</taxon>
        <taxon>Burkholderiaceae</taxon>
        <taxon>Trinickia</taxon>
    </lineage>
</organism>
<dbReference type="Gene3D" id="1.10.287.950">
    <property type="entry name" value="Methyl-accepting chemotaxis protein"/>
    <property type="match status" value="1"/>
</dbReference>
<keyword evidence="4" id="KW-0807">Transducer</keyword>
<keyword evidence="5" id="KW-0175">Coiled coil</keyword>
<dbReference type="GO" id="GO:0004888">
    <property type="term" value="F:transmembrane signaling receptor activity"/>
    <property type="evidence" value="ECO:0007669"/>
    <property type="project" value="InterPro"/>
</dbReference>
<evidence type="ECO:0000313" key="9">
    <source>
        <dbReference type="EMBL" id="RDV00911.1"/>
    </source>
</evidence>
<reference evidence="9 10" key="1">
    <citation type="submission" date="2018-08" db="EMBL/GenBank/DDBJ databases">
        <title>Paraburkholderia sp. DHOM06 isolated from forest soil.</title>
        <authorList>
            <person name="Gao Z.-H."/>
            <person name="Qiu L.-H."/>
        </authorList>
    </citation>
    <scope>NUCLEOTIDE SEQUENCE [LARGE SCALE GENOMIC DNA]</scope>
    <source>
        <strain evidence="9 10">DHOM06</strain>
    </source>
</reference>
<dbReference type="InterPro" id="IPR004090">
    <property type="entry name" value="Chemotax_Me-accpt_rcpt"/>
</dbReference>
<protein>
    <submittedName>
        <fullName evidence="9">HAMP domain-containing protein</fullName>
    </submittedName>
</protein>
<dbReference type="FunFam" id="1.10.287.950:FF:000001">
    <property type="entry name" value="Methyl-accepting chemotaxis sensory transducer"/>
    <property type="match status" value="1"/>
</dbReference>
<dbReference type="AlphaFoldDB" id="A0A3D8K6T2"/>